<evidence type="ECO:0000256" key="1">
    <source>
        <dbReference type="ARBA" id="ARBA00023125"/>
    </source>
</evidence>
<dbReference type="InterPro" id="IPR001647">
    <property type="entry name" value="HTH_TetR"/>
</dbReference>
<reference evidence="4 5" key="1">
    <citation type="submission" date="2019-04" db="EMBL/GenBank/DDBJ databases">
        <title>Microbes associate with the intestines of laboratory mice.</title>
        <authorList>
            <person name="Navarre W."/>
            <person name="Wong E."/>
            <person name="Huang K."/>
            <person name="Tropini C."/>
            <person name="Ng K."/>
            <person name="Yu B."/>
        </authorList>
    </citation>
    <scope>NUCLEOTIDE SEQUENCE [LARGE SCALE GENOMIC DNA]</scope>
    <source>
        <strain evidence="4 5">NM61_E11</strain>
    </source>
</reference>
<dbReference type="PROSITE" id="PS50977">
    <property type="entry name" value="HTH_TETR_2"/>
    <property type="match status" value="1"/>
</dbReference>
<dbReference type="SUPFAM" id="SSF46689">
    <property type="entry name" value="Homeodomain-like"/>
    <property type="match status" value="1"/>
</dbReference>
<dbReference type="InterPro" id="IPR009057">
    <property type="entry name" value="Homeodomain-like_sf"/>
</dbReference>
<dbReference type="Pfam" id="PF00440">
    <property type="entry name" value="TetR_N"/>
    <property type="match status" value="1"/>
</dbReference>
<dbReference type="AlphaFoldDB" id="A0A4S2BQI2"/>
<organism evidence="4 5">
    <name type="scientific">Lactobacillus intestinalis</name>
    <dbReference type="NCBI Taxonomy" id="151781"/>
    <lineage>
        <taxon>Bacteria</taxon>
        <taxon>Bacillati</taxon>
        <taxon>Bacillota</taxon>
        <taxon>Bacilli</taxon>
        <taxon>Lactobacillales</taxon>
        <taxon>Lactobacillaceae</taxon>
        <taxon>Lactobacillus</taxon>
    </lineage>
</organism>
<evidence type="ECO:0000259" key="3">
    <source>
        <dbReference type="PROSITE" id="PS50977"/>
    </source>
</evidence>
<dbReference type="Gene3D" id="1.10.357.10">
    <property type="entry name" value="Tetracycline Repressor, domain 2"/>
    <property type="match status" value="1"/>
</dbReference>
<feature type="DNA-binding region" description="H-T-H motif" evidence="2">
    <location>
        <begin position="30"/>
        <end position="49"/>
    </location>
</feature>
<dbReference type="GO" id="GO:0003677">
    <property type="term" value="F:DNA binding"/>
    <property type="evidence" value="ECO:0007669"/>
    <property type="project" value="UniProtKB-UniRule"/>
</dbReference>
<dbReference type="Proteomes" id="UP000309117">
    <property type="component" value="Unassembled WGS sequence"/>
</dbReference>
<keyword evidence="1 2" id="KW-0238">DNA-binding</keyword>
<comment type="caution">
    <text evidence="4">The sequence shown here is derived from an EMBL/GenBank/DDBJ whole genome shotgun (WGS) entry which is preliminary data.</text>
</comment>
<evidence type="ECO:0000313" key="4">
    <source>
        <dbReference type="EMBL" id="TGY17268.1"/>
    </source>
</evidence>
<sequence length="228" mass="25840">MARRKNMKRRRIILGNTFRLVRENGMDKVSLQMIAEKSGISKSLLQSYYPHKAKLTNDIVHNLFNTLGEQVNNYNPPKDGKAPYAQTKAFIYTIAVLGMHDEGLDRIISEAFTNNSTLDSWGAMLNEWIKTNKLFEGLDLDNDELEAGIAFVTTGIGRLYHDRKKHHLSAEDLANYATSALMYSFLHCSEDEIKEALDEGHEIIESADMQVVHQAIDSMFDEGKDIIS</sequence>
<dbReference type="RefSeq" id="WP_004039651.1">
    <property type="nucleotide sequence ID" value="NZ_AQFR02000003.1"/>
</dbReference>
<name>A0A4S2BQI2_9LACO</name>
<protein>
    <submittedName>
        <fullName evidence="4">TetR/AcrR family transcriptional regulator</fullName>
    </submittedName>
</protein>
<gene>
    <name evidence="4" type="ORF">E5351_02080</name>
</gene>
<feature type="domain" description="HTH tetR-type" evidence="3">
    <location>
        <begin position="7"/>
        <end position="67"/>
    </location>
</feature>
<evidence type="ECO:0000256" key="2">
    <source>
        <dbReference type="PROSITE-ProRule" id="PRU00335"/>
    </source>
</evidence>
<evidence type="ECO:0000313" key="5">
    <source>
        <dbReference type="Proteomes" id="UP000309117"/>
    </source>
</evidence>
<dbReference type="EMBL" id="SRYV01000002">
    <property type="protein sequence ID" value="TGY17268.1"/>
    <property type="molecule type" value="Genomic_DNA"/>
</dbReference>
<accession>A0A4S2BQI2</accession>
<proteinExistence type="predicted"/>